<gene>
    <name evidence="2" type="ORF">PKF032_16760</name>
</gene>
<protein>
    <submittedName>
        <fullName evidence="2">Membrane protein</fullName>
    </submittedName>
</protein>
<feature type="transmembrane region" description="Helical" evidence="1">
    <location>
        <begin position="165"/>
        <end position="184"/>
    </location>
</feature>
<feature type="transmembrane region" description="Helical" evidence="1">
    <location>
        <begin position="204"/>
        <end position="229"/>
    </location>
</feature>
<keyword evidence="3" id="KW-1185">Reference proteome</keyword>
<feature type="transmembrane region" description="Helical" evidence="1">
    <location>
        <begin position="135"/>
        <end position="153"/>
    </location>
</feature>
<feature type="transmembrane region" description="Helical" evidence="1">
    <location>
        <begin position="269"/>
        <end position="285"/>
    </location>
</feature>
<name>A0ABM8CPI4_9BURK</name>
<reference evidence="2 3" key="1">
    <citation type="submission" date="2022-11" db="EMBL/GenBank/DDBJ databases">
        <title>Complete Genome Sequences of three Polynucleobacter sp. Subcluster PnecC Strains KF022, KF023, and KF032 Isolated from a Shallow Eutrophic Lake in Japan.</title>
        <authorList>
            <person name="Ogata Y."/>
            <person name="Watanabe K."/>
            <person name="Takemine S."/>
            <person name="Shindo C."/>
            <person name="Kurokawa R."/>
            <person name="Suda W."/>
        </authorList>
    </citation>
    <scope>NUCLEOTIDE SEQUENCE [LARGE SCALE GENOMIC DNA]</scope>
    <source>
        <strain evidence="2 3">KF032</strain>
    </source>
</reference>
<dbReference type="Proteomes" id="UP001211204">
    <property type="component" value="Chromosome"/>
</dbReference>
<accession>A0ABM8CPI4</accession>
<feature type="transmembrane region" description="Helical" evidence="1">
    <location>
        <begin position="297"/>
        <end position="316"/>
    </location>
</feature>
<feature type="transmembrane region" description="Helical" evidence="1">
    <location>
        <begin position="361"/>
        <end position="379"/>
    </location>
</feature>
<sequence length="420" mass="45412">MNFTPTELGASIIFTIAVLHTFCTGYFESIAKKSPRHAGLWHLLGEVEIVFGFWAAILVIFISFNDGLATAKEFLNKRNFTEPLFVFAIMIVAGTKPILYFATRILHALAAALQYLLHIRSAPALYFLTLAITPLLGSVITEPAAMTLAAFLLRDLVYRHKCSTALLFGTLGVLFVNISIGGTLTNFAAPPVLMVASTWGWSSAFMFANFGIESCIAIFINALAVTLLFHRQLIEPNADKKEVKIPLAVISVHLLFLCGVVIFAHDPIIFTWILLFFIGYTTAYPKHQSPLILKEALLVGFFLGGLVVLGSLQGWWLQPILERMSPTAVFYGSLVLTAFTDNAALTYLGSLVTGTSPEFKLALVGGAVAGGGLTVIANAPNPAGIAILRQHFPNGAVSALYLLIAAIPPTIVAILAYRLI</sequence>
<keyword evidence="1" id="KW-0812">Transmembrane</keyword>
<organism evidence="2 3">
    <name type="scientific">Polynucleobacter yangtzensis</name>
    <dbReference type="NCBI Taxonomy" id="1743159"/>
    <lineage>
        <taxon>Bacteria</taxon>
        <taxon>Pseudomonadati</taxon>
        <taxon>Pseudomonadota</taxon>
        <taxon>Betaproteobacteria</taxon>
        <taxon>Burkholderiales</taxon>
        <taxon>Burkholderiaceae</taxon>
        <taxon>Polynucleobacter</taxon>
    </lineage>
</organism>
<feature type="transmembrane region" description="Helical" evidence="1">
    <location>
        <begin position="43"/>
        <end position="64"/>
    </location>
</feature>
<keyword evidence="1" id="KW-0472">Membrane</keyword>
<dbReference type="InterPro" id="IPR009978">
    <property type="entry name" value="Na_H_antiport_3"/>
</dbReference>
<dbReference type="Pfam" id="PF07399">
    <property type="entry name" value="Na_H_antiport_3"/>
    <property type="match status" value="1"/>
</dbReference>
<keyword evidence="1" id="KW-1133">Transmembrane helix</keyword>
<feature type="transmembrane region" description="Helical" evidence="1">
    <location>
        <begin position="245"/>
        <end position="263"/>
    </location>
</feature>
<feature type="transmembrane region" description="Helical" evidence="1">
    <location>
        <begin position="399"/>
        <end position="417"/>
    </location>
</feature>
<feature type="transmembrane region" description="Helical" evidence="1">
    <location>
        <begin position="328"/>
        <end position="349"/>
    </location>
</feature>
<dbReference type="EMBL" id="AP026974">
    <property type="protein sequence ID" value="BDT79788.1"/>
    <property type="molecule type" value="Genomic_DNA"/>
</dbReference>
<feature type="transmembrane region" description="Helical" evidence="1">
    <location>
        <begin position="84"/>
        <end position="102"/>
    </location>
</feature>
<dbReference type="RefSeq" id="WP_281745114.1">
    <property type="nucleotide sequence ID" value="NZ_AP026974.1"/>
</dbReference>
<proteinExistence type="predicted"/>
<feature type="transmembrane region" description="Helical" evidence="1">
    <location>
        <begin position="12"/>
        <end position="31"/>
    </location>
</feature>
<evidence type="ECO:0000313" key="3">
    <source>
        <dbReference type="Proteomes" id="UP001211204"/>
    </source>
</evidence>
<evidence type="ECO:0000313" key="2">
    <source>
        <dbReference type="EMBL" id="BDT79788.1"/>
    </source>
</evidence>
<evidence type="ECO:0000256" key="1">
    <source>
        <dbReference type="SAM" id="Phobius"/>
    </source>
</evidence>